<organism evidence="1 2">
    <name type="scientific">Streblomastix strix</name>
    <dbReference type="NCBI Taxonomy" id="222440"/>
    <lineage>
        <taxon>Eukaryota</taxon>
        <taxon>Metamonada</taxon>
        <taxon>Preaxostyla</taxon>
        <taxon>Oxymonadida</taxon>
        <taxon>Streblomastigidae</taxon>
        <taxon>Streblomastix</taxon>
    </lineage>
</organism>
<sequence length="164" mass="18605">MISKRVQLKERVYLLQFKQTSQLLKHQIKVYKHCQGHITEALTAGSQIFISFVISSRSHVKKFVASHQLPFYKTFDLTQNINEAHYASNMRDQFRKVYTSEIIKDVRARGISNMDKIGLCGWRTKVDKSTGKQRTGGAIKKTDPEHVSLALSISCGKSSTKTNG</sequence>
<protein>
    <submittedName>
        <fullName evidence="1">Uncharacterized protein</fullName>
    </submittedName>
</protein>
<dbReference type="EMBL" id="SNRW01016582">
    <property type="protein sequence ID" value="KAA6369213.1"/>
    <property type="molecule type" value="Genomic_DNA"/>
</dbReference>
<dbReference type="AlphaFoldDB" id="A0A5J4UG77"/>
<evidence type="ECO:0000313" key="1">
    <source>
        <dbReference type="EMBL" id="KAA6369213.1"/>
    </source>
</evidence>
<proteinExistence type="predicted"/>
<accession>A0A5J4UG77</accession>
<reference evidence="1 2" key="1">
    <citation type="submission" date="2019-03" db="EMBL/GenBank/DDBJ databases">
        <title>Single cell metagenomics reveals metabolic interactions within the superorganism composed of flagellate Streblomastix strix and complex community of Bacteroidetes bacteria on its surface.</title>
        <authorList>
            <person name="Treitli S.C."/>
            <person name="Kolisko M."/>
            <person name="Husnik F."/>
            <person name="Keeling P."/>
            <person name="Hampl V."/>
        </authorList>
    </citation>
    <scope>NUCLEOTIDE SEQUENCE [LARGE SCALE GENOMIC DNA]</scope>
    <source>
        <strain evidence="1">ST1C</strain>
    </source>
</reference>
<name>A0A5J4UG77_9EUKA</name>
<gene>
    <name evidence="1" type="ORF">EZS28_035260</name>
</gene>
<dbReference type="Proteomes" id="UP000324800">
    <property type="component" value="Unassembled WGS sequence"/>
</dbReference>
<evidence type="ECO:0000313" key="2">
    <source>
        <dbReference type="Proteomes" id="UP000324800"/>
    </source>
</evidence>
<comment type="caution">
    <text evidence="1">The sequence shown here is derived from an EMBL/GenBank/DDBJ whole genome shotgun (WGS) entry which is preliminary data.</text>
</comment>